<evidence type="ECO:0000313" key="1">
    <source>
        <dbReference type="EMBL" id="PON41025.1"/>
    </source>
</evidence>
<proteinExistence type="predicted"/>
<dbReference type="OrthoDB" id="1929473at2759"/>
<accession>A0A2P5AWW8</accession>
<keyword evidence="2" id="KW-1185">Reference proteome</keyword>
<name>A0A2P5AWW8_PARAD</name>
<organism evidence="1 2">
    <name type="scientific">Parasponia andersonii</name>
    <name type="common">Sponia andersonii</name>
    <dbReference type="NCBI Taxonomy" id="3476"/>
    <lineage>
        <taxon>Eukaryota</taxon>
        <taxon>Viridiplantae</taxon>
        <taxon>Streptophyta</taxon>
        <taxon>Embryophyta</taxon>
        <taxon>Tracheophyta</taxon>
        <taxon>Spermatophyta</taxon>
        <taxon>Magnoliopsida</taxon>
        <taxon>eudicotyledons</taxon>
        <taxon>Gunneridae</taxon>
        <taxon>Pentapetalae</taxon>
        <taxon>rosids</taxon>
        <taxon>fabids</taxon>
        <taxon>Rosales</taxon>
        <taxon>Cannabaceae</taxon>
        <taxon>Parasponia</taxon>
    </lineage>
</organism>
<evidence type="ECO:0000313" key="2">
    <source>
        <dbReference type="Proteomes" id="UP000237105"/>
    </source>
</evidence>
<reference evidence="2" key="1">
    <citation type="submission" date="2016-06" db="EMBL/GenBank/DDBJ databases">
        <title>Parallel loss of symbiosis genes in relatives of nitrogen-fixing non-legume Parasponia.</title>
        <authorList>
            <person name="Van Velzen R."/>
            <person name="Holmer R."/>
            <person name="Bu F."/>
            <person name="Rutten L."/>
            <person name="Van Zeijl A."/>
            <person name="Liu W."/>
            <person name="Santuari L."/>
            <person name="Cao Q."/>
            <person name="Sharma T."/>
            <person name="Shen D."/>
            <person name="Roswanjaya Y."/>
            <person name="Wardhani T."/>
            <person name="Kalhor M.S."/>
            <person name="Jansen J."/>
            <person name="Van den Hoogen J."/>
            <person name="Gungor B."/>
            <person name="Hartog M."/>
            <person name="Hontelez J."/>
            <person name="Verver J."/>
            <person name="Yang W.-C."/>
            <person name="Schijlen E."/>
            <person name="Repin R."/>
            <person name="Schilthuizen M."/>
            <person name="Schranz E."/>
            <person name="Heidstra R."/>
            <person name="Miyata K."/>
            <person name="Fedorova E."/>
            <person name="Kohlen W."/>
            <person name="Bisseling T."/>
            <person name="Smit S."/>
            <person name="Geurts R."/>
        </authorList>
    </citation>
    <scope>NUCLEOTIDE SEQUENCE [LARGE SCALE GENOMIC DNA]</scope>
    <source>
        <strain evidence="2">cv. WU1-14</strain>
    </source>
</reference>
<comment type="caution">
    <text evidence="1">The sequence shown here is derived from an EMBL/GenBank/DDBJ whole genome shotgun (WGS) entry which is preliminary data.</text>
</comment>
<dbReference type="AlphaFoldDB" id="A0A2P5AWW8"/>
<gene>
    <name evidence="1" type="ORF">PanWU01x14_292820</name>
</gene>
<dbReference type="Proteomes" id="UP000237105">
    <property type="component" value="Unassembled WGS sequence"/>
</dbReference>
<dbReference type="EMBL" id="JXTB01000425">
    <property type="protein sequence ID" value="PON41025.1"/>
    <property type="molecule type" value="Genomic_DNA"/>
</dbReference>
<protein>
    <submittedName>
        <fullName evidence="1">Uncharacterized protein</fullName>
    </submittedName>
</protein>
<sequence>MRFRDFEAFNQALLAKQGWRLLQYPNSLISRMLKAKYFPNAYFLEAPLGSAPSFTWRSIIWVREPLKLGIRARVGNSRNIRLFRDPWLPRPRSFQPITRAIKVVDHPDILCIPLRRESCEDS</sequence>
<dbReference type="STRING" id="3476.A0A2P5AWW8"/>